<evidence type="ECO:0000256" key="5">
    <source>
        <dbReference type="ARBA" id="ARBA00023004"/>
    </source>
</evidence>
<dbReference type="PANTHER" id="PTHR24300:SF414">
    <property type="entry name" value="CYTOCHROME P450 FAMILY"/>
    <property type="match status" value="1"/>
</dbReference>
<feature type="transmembrane region" description="Helical" evidence="9">
    <location>
        <begin position="38"/>
        <end position="57"/>
    </location>
</feature>
<proteinExistence type="inferred from homology"/>
<accession>A0A090N0N5</accession>
<gene>
    <name evidence="10 12 13" type="ORF">SRAE_X000032600</name>
</gene>
<evidence type="ECO:0000313" key="12">
    <source>
        <dbReference type="WBParaSite" id="SRAE_X000032600.1"/>
    </source>
</evidence>
<dbReference type="AlphaFoldDB" id="A0A090N0N5"/>
<organism evidence="10">
    <name type="scientific">Strongyloides ratti</name>
    <name type="common">Parasitic roundworm</name>
    <dbReference type="NCBI Taxonomy" id="34506"/>
    <lineage>
        <taxon>Eukaryota</taxon>
        <taxon>Metazoa</taxon>
        <taxon>Ecdysozoa</taxon>
        <taxon>Nematoda</taxon>
        <taxon>Chromadorea</taxon>
        <taxon>Rhabditida</taxon>
        <taxon>Tylenchina</taxon>
        <taxon>Panagrolaimomorpha</taxon>
        <taxon>Strongyloidoidea</taxon>
        <taxon>Strongyloididae</taxon>
        <taxon>Strongyloides</taxon>
    </lineage>
</organism>
<keyword evidence="4 8" id="KW-0560">Oxidoreductase</keyword>
<reference evidence="10 11" key="1">
    <citation type="submission" date="2014-09" db="EMBL/GenBank/DDBJ databases">
        <authorList>
            <person name="Martin A.A."/>
        </authorList>
    </citation>
    <scope>NUCLEOTIDE SEQUENCE</scope>
    <source>
        <strain evidence="11">ED321</strain>
        <strain evidence="10">ED321 Heterogonic</strain>
    </source>
</reference>
<dbReference type="GO" id="GO:0005506">
    <property type="term" value="F:iron ion binding"/>
    <property type="evidence" value="ECO:0007669"/>
    <property type="project" value="InterPro"/>
</dbReference>
<dbReference type="OrthoDB" id="2789670at2759"/>
<feature type="binding site" description="axial binding residue" evidence="7">
    <location>
        <position position="479"/>
    </location>
    <ligand>
        <name>heme</name>
        <dbReference type="ChEBI" id="CHEBI:30413"/>
    </ligand>
    <ligandPart>
        <name>Fe</name>
        <dbReference type="ChEBI" id="CHEBI:18248"/>
    </ligandPart>
</feature>
<dbReference type="OMA" id="QISIAMN"/>
<evidence type="ECO:0000256" key="4">
    <source>
        <dbReference type="ARBA" id="ARBA00023002"/>
    </source>
</evidence>
<sequence>MTTLTFIHYKKTQFQIITLLLLFILLFFGLTFKAIEVFKYLNVKILFYIGILSIYVYHELYWKRKNLPPGPVPWLIAGNMPQLLLSINNVDKKFLEWKKIYGGQYTFWMGPIPMVFVADVETMKLYFSKNGEYFSNRWLNYITDTFMEGFNGVLQIHGDKWREQRRFSLHVLRDFGVGRAEIEKRVMYEVEKMIEVLKKDCNSKPLDLHTYFASCVGNIIITILFGKRYNHDDPLFIELRDLLEKQTQLVIEPIMGLYCVLPLSTKIPFINSKWNELMGMKKKLFDFINEQLKEHEETFDPSAEPTDFTYAYLKEIYERVSTNSDIGYFSIKQLRSLLLDLFFAGMETTVTTLKWGFLFLSRHPEELEKVQKELNDLPNVIKMSDRNNLPYLQAMTNEIQRTANILTFNLLRTTSTDVFIDGYLFKKGTMVLPMISIVMNDSKYFEDPEQFNPSRFLDDEGNQKKLDGFMPFSIGKRQCLGESLAKAELYLVLANFLRNFNIKPDPENKNPSTKRILGITCSPQKYKLLITKRN</sequence>
<dbReference type="GO" id="GO:0016712">
    <property type="term" value="F:oxidoreductase activity, acting on paired donors, with incorporation or reduction of molecular oxygen, reduced flavin or flavoprotein as one donor, and incorporation of one atom of oxygen"/>
    <property type="evidence" value="ECO:0007669"/>
    <property type="project" value="TreeGrafter"/>
</dbReference>
<feature type="transmembrane region" description="Helical" evidence="9">
    <location>
        <begin position="12"/>
        <end position="32"/>
    </location>
</feature>
<evidence type="ECO:0000256" key="9">
    <source>
        <dbReference type="SAM" id="Phobius"/>
    </source>
</evidence>
<dbReference type="WBParaSite" id="SRAE_X000032600.1">
    <property type="protein sequence ID" value="SRAE_X000032600.1"/>
    <property type="gene ID" value="WBGene00265884"/>
</dbReference>
<dbReference type="FunFam" id="1.10.630.10:FF:000036">
    <property type="entry name" value="CYtochrome P450 family"/>
    <property type="match status" value="1"/>
</dbReference>
<dbReference type="PANTHER" id="PTHR24300">
    <property type="entry name" value="CYTOCHROME P450 508A4-RELATED"/>
    <property type="match status" value="1"/>
</dbReference>
<evidence type="ECO:0000256" key="7">
    <source>
        <dbReference type="PIRSR" id="PIRSR602401-1"/>
    </source>
</evidence>
<dbReference type="InterPro" id="IPR001128">
    <property type="entry name" value="Cyt_P450"/>
</dbReference>
<keyword evidence="3 7" id="KW-0479">Metal-binding</keyword>
<keyword evidence="9" id="KW-0812">Transmembrane</keyword>
<evidence type="ECO:0000256" key="2">
    <source>
        <dbReference type="ARBA" id="ARBA00010617"/>
    </source>
</evidence>
<evidence type="ECO:0000313" key="13">
    <source>
        <dbReference type="WormBase" id="SRAE_X000032600"/>
    </source>
</evidence>
<dbReference type="Gene3D" id="1.10.630.10">
    <property type="entry name" value="Cytochrome P450"/>
    <property type="match status" value="1"/>
</dbReference>
<dbReference type="GO" id="GO:0006082">
    <property type="term" value="P:organic acid metabolic process"/>
    <property type="evidence" value="ECO:0007669"/>
    <property type="project" value="TreeGrafter"/>
</dbReference>
<protein>
    <submittedName>
        <fullName evidence="10 12">Cytochrome P450 18a1</fullName>
    </submittedName>
</protein>
<reference evidence="12" key="2">
    <citation type="submission" date="2020-12" db="UniProtKB">
        <authorList>
            <consortium name="WormBaseParasite"/>
        </authorList>
    </citation>
    <scope>IDENTIFICATION</scope>
</reference>
<dbReference type="CTD" id="36383378"/>
<dbReference type="EMBL" id="LN609530">
    <property type="protein sequence ID" value="CEF70998.1"/>
    <property type="molecule type" value="Genomic_DNA"/>
</dbReference>
<dbReference type="GO" id="GO:0006805">
    <property type="term" value="P:xenobiotic metabolic process"/>
    <property type="evidence" value="ECO:0007669"/>
    <property type="project" value="TreeGrafter"/>
</dbReference>
<comment type="similarity">
    <text evidence="2 8">Belongs to the cytochrome P450 family.</text>
</comment>
<keyword evidence="9" id="KW-0472">Membrane</keyword>
<keyword evidence="9" id="KW-1133">Transmembrane helix</keyword>
<evidence type="ECO:0000256" key="3">
    <source>
        <dbReference type="ARBA" id="ARBA00022723"/>
    </source>
</evidence>
<dbReference type="SUPFAM" id="SSF48264">
    <property type="entry name" value="Cytochrome P450"/>
    <property type="match status" value="1"/>
</dbReference>
<dbReference type="CDD" id="cd20617">
    <property type="entry name" value="CYP1_2-like"/>
    <property type="match status" value="1"/>
</dbReference>
<keyword evidence="6 8" id="KW-0503">Monooxygenase</keyword>
<comment type="cofactor">
    <cofactor evidence="1 7">
        <name>heme</name>
        <dbReference type="ChEBI" id="CHEBI:30413"/>
    </cofactor>
</comment>
<evidence type="ECO:0000256" key="6">
    <source>
        <dbReference type="ARBA" id="ARBA00023033"/>
    </source>
</evidence>
<dbReference type="InterPro" id="IPR036396">
    <property type="entry name" value="Cyt_P450_sf"/>
</dbReference>
<dbReference type="RefSeq" id="XP_024510194.1">
    <property type="nucleotide sequence ID" value="XM_024644657.1"/>
</dbReference>
<dbReference type="InterPro" id="IPR050182">
    <property type="entry name" value="Cytochrome_P450_fam2"/>
</dbReference>
<keyword evidence="7 8" id="KW-0349">Heme</keyword>
<keyword evidence="11" id="KW-1185">Reference proteome</keyword>
<dbReference type="Proteomes" id="UP000035682">
    <property type="component" value="Unplaced"/>
</dbReference>
<keyword evidence="5 7" id="KW-0408">Iron</keyword>
<evidence type="ECO:0000256" key="1">
    <source>
        <dbReference type="ARBA" id="ARBA00001971"/>
    </source>
</evidence>
<evidence type="ECO:0000313" key="10">
    <source>
        <dbReference type="EMBL" id="CEF70998.1"/>
    </source>
</evidence>
<evidence type="ECO:0000256" key="8">
    <source>
        <dbReference type="RuleBase" id="RU000461"/>
    </source>
</evidence>
<dbReference type="WormBase" id="SRAE_X000032600">
    <property type="protein sequence ID" value="SRP09990"/>
    <property type="gene ID" value="WBGene00265884"/>
</dbReference>
<dbReference type="InterPro" id="IPR002401">
    <property type="entry name" value="Cyt_P450_E_grp-I"/>
</dbReference>
<dbReference type="PRINTS" id="PR00385">
    <property type="entry name" value="P450"/>
</dbReference>
<dbReference type="InterPro" id="IPR017972">
    <property type="entry name" value="Cyt_P450_CS"/>
</dbReference>
<dbReference type="PRINTS" id="PR00463">
    <property type="entry name" value="EP450I"/>
</dbReference>
<dbReference type="GeneID" id="36383378"/>
<name>A0A090N0N5_STRRB</name>
<evidence type="ECO:0000313" key="11">
    <source>
        <dbReference type="Proteomes" id="UP000035682"/>
    </source>
</evidence>
<dbReference type="GO" id="GO:0005737">
    <property type="term" value="C:cytoplasm"/>
    <property type="evidence" value="ECO:0007669"/>
    <property type="project" value="TreeGrafter"/>
</dbReference>
<dbReference type="GO" id="GO:0020037">
    <property type="term" value="F:heme binding"/>
    <property type="evidence" value="ECO:0007669"/>
    <property type="project" value="InterPro"/>
</dbReference>
<dbReference type="PROSITE" id="PS00086">
    <property type="entry name" value="CYTOCHROME_P450"/>
    <property type="match status" value="1"/>
</dbReference>
<dbReference type="Pfam" id="PF00067">
    <property type="entry name" value="p450"/>
    <property type="match status" value="1"/>
</dbReference>
<dbReference type="STRING" id="34506.A0A090N0N5"/>